<sequence>MVSAHVVIPVHNQSLPLQLTLEGFTRQTISSSQFQITVVDDGSDVSVQEIVQPFTSKLPVQCMRLEERSGRARARNIGVEQGEADLLIFCDGDRIPRPDFMEAHLQTHRQKERPGLLVGQVRDLYLADLPTQLERARTSVVNQVHDRIPQYPSLVYGLFDEQGETHSPVAWIATLTGNLSMPTSLFSQLGGFDERFREWGFEHFEFGYRASQAKMPFYYEPRAINVHLAHRRDKDAYVQHLTESHTYFYGKHPDAAVKGLLPFMLGELTLSRFEKVAKGEEQDDQTIEKATHNRVRIQNF</sequence>
<reference evidence="5" key="1">
    <citation type="journal article" date="2019" name="Int. J. Syst. Evol. Microbiol.">
        <title>The Global Catalogue of Microorganisms (GCM) 10K type strain sequencing project: providing services to taxonomists for standard genome sequencing and annotation.</title>
        <authorList>
            <consortium name="The Broad Institute Genomics Platform"/>
            <consortium name="The Broad Institute Genome Sequencing Center for Infectious Disease"/>
            <person name="Wu L."/>
            <person name="Ma J."/>
        </authorList>
    </citation>
    <scope>NUCLEOTIDE SEQUENCE [LARGE SCALE GENOMIC DNA]</scope>
    <source>
        <strain evidence="5">KCTC 33676</strain>
    </source>
</reference>
<feature type="domain" description="Galactosyltransferase C-terminal" evidence="3">
    <location>
        <begin position="174"/>
        <end position="217"/>
    </location>
</feature>
<evidence type="ECO:0000313" key="5">
    <source>
        <dbReference type="Proteomes" id="UP001597497"/>
    </source>
</evidence>
<keyword evidence="4" id="KW-0328">Glycosyltransferase</keyword>
<dbReference type="RefSeq" id="WP_379930897.1">
    <property type="nucleotide sequence ID" value="NZ_JBHUMM010000043.1"/>
</dbReference>
<dbReference type="Pfam" id="PF00535">
    <property type="entry name" value="Glycos_transf_2"/>
    <property type="match status" value="1"/>
</dbReference>
<dbReference type="SUPFAM" id="SSF53448">
    <property type="entry name" value="Nucleotide-diphospho-sugar transferases"/>
    <property type="match status" value="1"/>
</dbReference>
<evidence type="ECO:0000259" key="3">
    <source>
        <dbReference type="Pfam" id="PF02709"/>
    </source>
</evidence>
<name>A0ABW5RE32_9BACL</name>
<feature type="domain" description="Glycosyltransferase 2-like" evidence="2">
    <location>
        <begin position="6"/>
        <end position="112"/>
    </location>
</feature>
<dbReference type="PANTHER" id="PTHR43685:SF3">
    <property type="entry name" value="SLR2126 PROTEIN"/>
    <property type="match status" value="1"/>
</dbReference>
<dbReference type="InterPro" id="IPR029044">
    <property type="entry name" value="Nucleotide-diphossugar_trans"/>
</dbReference>
<evidence type="ECO:0000256" key="1">
    <source>
        <dbReference type="ARBA" id="ARBA00022679"/>
    </source>
</evidence>
<dbReference type="InterPro" id="IPR001173">
    <property type="entry name" value="Glyco_trans_2-like"/>
</dbReference>
<dbReference type="Proteomes" id="UP001597497">
    <property type="component" value="Unassembled WGS sequence"/>
</dbReference>
<dbReference type="EMBL" id="JBHUMM010000043">
    <property type="protein sequence ID" value="MFD2673330.1"/>
    <property type="molecule type" value="Genomic_DNA"/>
</dbReference>
<dbReference type="Pfam" id="PF02709">
    <property type="entry name" value="Glyco_transf_7C"/>
    <property type="match status" value="1"/>
</dbReference>
<comment type="caution">
    <text evidence="4">The sequence shown here is derived from an EMBL/GenBank/DDBJ whole genome shotgun (WGS) entry which is preliminary data.</text>
</comment>
<evidence type="ECO:0000313" key="4">
    <source>
        <dbReference type="EMBL" id="MFD2673330.1"/>
    </source>
</evidence>
<dbReference type="EC" id="2.4.-.-" evidence="4"/>
<organism evidence="4 5">
    <name type="scientific">Marinicrinis sediminis</name>
    <dbReference type="NCBI Taxonomy" id="1652465"/>
    <lineage>
        <taxon>Bacteria</taxon>
        <taxon>Bacillati</taxon>
        <taxon>Bacillota</taxon>
        <taxon>Bacilli</taxon>
        <taxon>Bacillales</taxon>
        <taxon>Paenibacillaceae</taxon>
    </lineage>
</organism>
<dbReference type="PANTHER" id="PTHR43685">
    <property type="entry name" value="GLYCOSYLTRANSFERASE"/>
    <property type="match status" value="1"/>
</dbReference>
<evidence type="ECO:0000259" key="2">
    <source>
        <dbReference type="Pfam" id="PF00535"/>
    </source>
</evidence>
<gene>
    <name evidence="4" type="ORF">ACFSUC_17280</name>
</gene>
<keyword evidence="5" id="KW-1185">Reference proteome</keyword>
<keyword evidence="1 4" id="KW-0808">Transferase</keyword>
<dbReference type="Gene3D" id="3.90.550.10">
    <property type="entry name" value="Spore Coat Polysaccharide Biosynthesis Protein SpsA, Chain A"/>
    <property type="match status" value="1"/>
</dbReference>
<dbReference type="InterPro" id="IPR027791">
    <property type="entry name" value="Galactosyl_T_C"/>
</dbReference>
<protein>
    <submittedName>
        <fullName evidence="4">Glycosyltransferase family 2 protein</fullName>
        <ecNumber evidence="4">2.4.-.-</ecNumber>
    </submittedName>
</protein>
<dbReference type="InterPro" id="IPR050834">
    <property type="entry name" value="Glycosyltransf_2"/>
</dbReference>
<accession>A0ABW5RE32</accession>
<dbReference type="GO" id="GO:0016757">
    <property type="term" value="F:glycosyltransferase activity"/>
    <property type="evidence" value="ECO:0007669"/>
    <property type="project" value="UniProtKB-KW"/>
</dbReference>
<proteinExistence type="predicted"/>